<dbReference type="SUPFAM" id="SSF50729">
    <property type="entry name" value="PH domain-like"/>
    <property type="match status" value="2"/>
</dbReference>
<dbReference type="InterPro" id="IPR011993">
    <property type="entry name" value="PH-like_dom_sf"/>
</dbReference>
<gene>
    <name evidence="7" type="primary">AFAP1L2</name>
    <name evidence="7" type="ORF">N1851_024636</name>
</gene>
<comment type="subcellular location">
    <subcellularLocation>
        <location evidence="1">Cytoplasm</location>
    </subcellularLocation>
</comment>
<organism evidence="7 8">
    <name type="scientific">Merluccius polli</name>
    <name type="common">Benguela hake</name>
    <name type="synonym">Merluccius cadenati</name>
    <dbReference type="NCBI Taxonomy" id="89951"/>
    <lineage>
        <taxon>Eukaryota</taxon>
        <taxon>Metazoa</taxon>
        <taxon>Chordata</taxon>
        <taxon>Craniata</taxon>
        <taxon>Vertebrata</taxon>
        <taxon>Euteleostomi</taxon>
        <taxon>Actinopterygii</taxon>
        <taxon>Neopterygii</taxon>
        <taxon>Teleostei</taxon>
        <taxon>Neoteleostei</taxon>
        <taxon>Acanthomorphata</taxon>
        <taxon>Zeiogadaria</taxon>
        <taxon>Gadariae</taxon>
        <taxon>Gadiformes</taxon>
        <taxon>Gadoidei</taxon>
        <taxon>Merlucciidae</taxon>
        <taxon>Merluccius</taxon>
    </lineage>
</organism>
<evidence type="ECO:0000256" key="1">
    <source>
        <dbReference type="ARBA" id="ARBA00004496"/>
    </source>
</evidence>
<feature type="region of interest" description="Disordered" evidence="5">
    <location>
        <begin position="58"/>
        <end position="117"/>
    </location>
</feature>
<evidence type="ECO:0000256" key="3">
    <source>
        <dbReference type="ARBA" id="ARBA00022737"/>
    </source>
</evidence>
<dbReference type="PANTHER" id="PTHR14338">
    <property type="entry name" value="ACTIN FILAMENT-ASSOCIATED PROTEIN 1 FAMILY MEMBER"/>
    <property type="match status" value="1"/>
</dbReference>
<dbReference type="SMART" id="SM00233">
    <property type="entry name" value="PH"/>
    <property type="match status" value="2"/>
</dbReference>
<feature type="domain" description="PH" evidence="6">
    <location>
        <begin position="158"/>
        <end position="253"/>
    </location>
</feature>
<protein>
    <submittedName>
        <fullName evidence="7">Actin filament-associated protein 1-like 2</fullName>
    </submittedName>
</protein>
<name>A0AA47MEH1_MERPO</name>
<evidence type="ECO:0000256" key="5">
    <source>
        <dbReference type="SAM" id="MobiDB-lite"/>
    </source>
</evidence>
<dbReference type="AlphaFoldDB" id="A0AA47MEH1"/>
<evidence type="ECO:0000259" key="6">
    <source>
        <dbReference type="PROSITE" id="PS50003"/>
    </source>
</evidence>
<dbReference type="InterPro" id="IPR030113">
    <property type="entry name" value="AFAP"/>
</dbReference>
<dbReference type="PROSITE" id="PS50003">
    <property type="entry name" value="PH_DOMAIN"/>
    <property type="match status" value="2"/>
</dbReference>
<evidence type="ECO:0000256" key="2">
    <source>
        <dbReference type="ARBA" id="ARBA00022490"/>
    </source>
</evidence>
<keyword evidence="2" id="KW-0963">Cytoplasm</keyword>
<accession>A0AA47MEH1</accession>
<evidence type="ECO:0000313" key="8">
    <source>
        <dbReference type="Proteomes" id="UP001174136"/>
    </source>
</evidence>
<keyword evidence="4" id="KW-0175">Coiled coil</keyword>
<dbReference type="EMBL" id="JAOPHQ010004570">
    <property type="protein sequence ID" value="KAK0138823.1"/>
    <property type="molecule type" value="Genomic_DNA"/>
</dbReference>
<dbReference type="PANTHER" id="PTHR14338:SF9">
    <property type="entry name" value="ACTIN FILAMENT-ASSOCIATED PROTEIN 1-LIKE 2"/>
    <property type="match status" value="1"/>
</dbReference>
<sequence>MAAVLSRLIQDLQSFLCVLDTESLSYIAQAQKKSLSELLAKLHTTDTPVEDAEYMFMSCPSSSPSKKRSEMPLTGSLSEVHYEDDDDDEDEDDDEEEEDTYEEAEPYISEKPSNSIEKAETESSHYELYGEEVEEHVKDRAHYIQWSASQPCLRSAPESRLCGYLWRKRWLGQWSKQLFVIKNDALLCYRSAKDLLPQLEMGLQGCQVLYRPRTSRGLQHELRVSDATQTLVLGLNDPQQAAEWKRVMEDVSCGGVETLSCSSQFKSEKTPSCREAPHFDFLPQWPLPSLSPLVRLGFLNVLMNFQWQSLLCQVEAGLLKMFGEEEGQRDEGDRPPQYTVQLRGAEVIPGPDTEHSYRISLSLHGLQMAVLEASCLDDKERWLQLLREEADHQNPPGSNSGAPDSTGVALSGLQTWRFPTSNMYMDDLFRLNGTARAQPIYSNTSILQYKVCDNPGGKDIMYSYVMVSACNHSDAEDGMQEHLLLGDTVTYSNTSFTSHNRVLEMKRGVQKLELTGSRRVGSELNLASAGKQNKRTSFRQSLAICSERAQAGFLGPLLRRTASAKTSLKRVPSALFIQQGKVCQSRQGDNSNQRKRGNSNLFHKER</sequence>
<dbReference type="Gene3D" id="2.30.29.30">
    <property type="entry name" value="Pleckstrin-homology domain (PH domain)/Phosphotyrosine-binding domain (PTB)"/>
    <property type="match status" value="2"/>
</dbReference>
<keyword evidence="3" id="KW-0677">Repeat</keyword>
<feature type="domain" description="PH" evidence="6">
    <location>
        <begin position="292"/>
        <end position="391"/>
    </location>
</feature>
<dbReference type="Pfam" id="PF00169">
    <property type="entry name" value="PH"/>
    <property type="match status" value="1"/>
</dbReference>
<dbReference type="Proteomes" id="UP001174136">
    <property type="component" value="Unassembled WGS sequence"/>
</dbReference>
<proteinExistence type="predicted"/>
<comment type="caution">
    <text evidence="7">The sequence shown here is derived from an EMBL/GenBank/DDBJ whole genome shotgun (WGS) entry which is preliminary data.</text>
</comment>
<evidence type="ECO:0000313" key="7">
    <source>
        <dbReference type="EMBL" id="KAK0138823.1"/>
    </source>
</evidence>
<dbReference type="GO" id="GO:0005829">
    <property type="term" value="C:cytosol"/>
    <property type="evidence" value="ECO:0007669"/>
    <property type="project" value="TreeGrafter"/>
</dbReference>
<keyword evidence="8" id="KW-1185">Reference proteome</keyword>
<feature type="region of interest" description="Disordered" evidence="5">
    <location>
        <begin position="585"/>
        <end position="606"/>
    </location>
</feature>
<dbReference type="InterPro" id="IPR001849">
    <property type="entry name" value="PH_domain"/>
</dbReference>
<dbReference type="GO" id="GO:0017124">
    <property type="term" value="F:SH3 domain binding"/>
    <property type="evidence" value="ECO:0007669"/>
    <property type="project" value="TreeGrafter"/>
</dbReference>
<feature type="compositionally biased region" description="Acidic residues" evidence="5">
    <location>
        <begin position="82"/>
        <end position="105"/>
    </location>
</feature>
<reference evidence="7" key="1">
    <citation type="journal article" date="2023" name="Front. Mar. Sci.">
        <title>A new Merluccius polli reference genome to investigate the effects of global change in West African waters.</title>
        <authorList>
            <person name="Mateo J.L."/>
            <person name="Blanco-Fernandez C."/>
            <person name="Garcia-Vazquez E."/>
            <person name="Machado-Schiaffino G."/>
        </authorList>
    </citation>
    <scope>NUCLEOTIDE SEQUENCE</scope>
    <source>
        <strain evidence="7">C29</strain>
        <tissue evidence="7">Fin</tissue>
    </source>
</reference>
<evidence type="ECO:0000256" key="4">
    <source>
        <dbReference type="ARBA" id="ARBA00023054"/>
    </source>
</evidence>